<organism evidence="2 3">
    <name type="scientific">Aeromicrobium panaciterrae</name>
    <dbReference type="NCBI Taxonomy" id="363861"/>
    <lineage>
        <taxon>Bacteria</taxon>
        <taxon>Bacillati</taxon>
        <taxon>Actinomycetota</taxon>
        <taxon>Actinomycetes</taxon>
        <taxon>Propionibacteriales</taxon>
        <taxon>Nocardioidaceae</taxon>
        <taxon>Aeromicrobium</taxon>
    </lineage>
</organism>
<dbReference type="Proteomes" id="UP001257739">
    <property type="component" value="Unassembled WGS sequence"/>
</dbReference>
<keyword evidence="1" id="KW-1133">Transmembrane helix</keyword>
<feature type="transmembrane region" description="Helical" evidence="1">
    <location>
        <begin position="90"/>
        <end position="109"/>
    </location>
</feature>
<gene>
    <name evidence="2" type="ORF">J2X11_001382</name>
</gene>
<dbReference type="RefSeq" id="WP_309968571.1">
    <property type="nucleotide sequence ID" value="NZ_JAVDWH010000001.1"/>
</dbReference>
<dbReference type="EMBL" id="JAVDWH010000001">
    <property type="protein sequence ID" value="MDR7086543.1"/>
    <property type="molecule type" value="Genomic_DNA"/>
</dbReference>
<dbReference type="InterPro" id="IPR043148">
    <property type="entry name" value="TagF_C"/>
</dbReference>
<evidence type="ECO:0000313" key="2">
    <source>
        <dbReference type="EMBL" id="MDR7086543.1"/>
    </source>
</evidence>
<feature type="transmembrane region" description="Helical" evidence="1">
    <location>
        <begin position="30"/>
        <end position="49"/>
    </location>
</feature>
<name>A0ABU1UMZ1_9ACTN</name>
<proteinExistence type="predicted"/>
<accession>A0ABU1UMZ1</accession>
<evidence type="ECO:0008006" key="4">
    <source>
        <dbReference type="Google" id="ProtNLM"/>
    </source>
</evidence>
<evidence type="ECO:0000313" key="3">
    <source>
        <dbReference type="Proteomes" id="UP001257739"/>
    </source>
</evidence>
<keyword evidence="3" id="KW-1185">Reference proteome</keyword>
<keyword evidence="1" id="KW-0472">Membrane</keyword>
<dbReference type="Gene3D" id="3.40.50.12580">
    <property type="match status" value="1"/>
</dbReference>
<protein>
    <recommendedName>
        <fullName evidence="4">CDP-Glycerol:Poly(Glycerophosphate) glycerophosphotransferase</fullName>
    </recommendedName>
</protein>
<dbReference type="Pfam" id="PF04464">
    <property type="entry name" value="Glyphos_transf"/>
    <property type="match status" value="1"/>
</dbReference>
<comment type="caution">
    <text evidence="2">The sequence shown here is derived from an EMBL/GenBank/DDBJ whole genome shotgun (WGS) entry which is preliminary data.</text>
</comment>
<sequence>MGRALGGLTTVLNLLSVLTAAIAISYPASTTARIAVLVMAVLIIGHVVLEEVQSRRSGEAPALLMGKVPLPRAATALAALALTVAHDRSWWVVAVTSVLLALIVVEGAVRRPVINATPQSANIPGRDVALPSTPVANAYFSLTTTAVLLLLVSAAFHWSQLPATVATVATLGAATLVGKQSASYLIGRNRFERELPKIMLELAPAFAFHWQAPAGTAYQATMWLPYLDRIGAPYFVLVRTIANFHEVSKMTKAPVILRVGLEDLDPVICPSMKAVFYANTAVRNSHMIRFTHLTHIQLNHGDSDKIASVSPTFRQYDRNFVAGQAAIDRFAKHGVSTLPEQFEIVGRPQLEHVHQAGQPIAEIDKPTVLYSPTWSGFYEDSDYSSLSAGKKIVEALLARDCTVVFRPHPYGRRHKGNARACDEIIALLEQHSRDTGTAHVFGPAAETEMSVVDCFNASDAMISDVSSVASDFLISGKPFAMTAVSAHGDAFLEGFPLARAAYVIDVVKKVAGGLDEALDDMLGPDSHASTRNGLRTYYLSDTPPERITERFLEVSRSYLA</sequence>
<feature type="transmembrane region" description="Helical" evidence="1">
    <location>
        <begin position="61"/>
        <end position="84"/>
    </location>
</feature>
<dbReference type="InterPro" id="IPR007554">
    <property type="entry name" value="Glycerophosphate_synth"/>
</dbReference>
<keyword evidence="1" id="KW-0812">Transmembrane</keyword>
<feature type="transmembrane region" description="Helical" evidence="1">
    <location>
        <begin position="136"/>
        <end position="158"/>
    </location>
</feature>
<dbReference type="SUPFAM" id="SSF53756">
    <property type="entry name" value="UDP-Glycosyltransferase/glycogen phosphorylase"/>
    <property type="match status" value="1"/>
</dbReference>
<reference evidence="2 3" key="1">
    <citation type="submission" date="2023-07" db="EMBL/GenBank/DDBJ databases">
        <title>Sorghum-associated microbial communities from plants grown in Nebraska, USA.</title>
        <authorList>
            <person name="Schachtman D."/>
        </authorList>
    </citation>
    <scope>NUCLEOTIDE SEQUENCE [LARGE SCALE GENOMIC DNA]</scope>
    <source>
        <strain evidence="2 3">BE248</strain>
    </source>
</reference>
<evidence type="ECO:0000256" key="1">
    <source>
        <dbReference type="SAM" id="Phobius"/>
    </source>
</evidence>